<evidence type="ECO:0000313" key="1">
    <source>
        <dbReference type="EnsemblPlants" id="OGLUM01G35790.1"/>
    </source>
</evidence>
<sequence length="75" mass="8536">MSHECGPTCKTDKEPVAKVRHAGLRRPSGLRTLSLQGYMTRLQQIWHHSAVSQPVPRAAWRRAARRDCLVARANY</sequence>
<evidence type="ECO:0000313" key="2">
    <source>
        <dbReference type="Proteomes" id="UP000026961"/>
    </source>
</evidence>
<dbReference type="AlphaFoldDB" id="A0A0D9YF85"/>
<name>A0A0D9YF85_9ORYZ</name>
<reference evidence="1" key="3">
    <citation type="submission" date="2018-05" db="EMBL/GenBank/DDBJ databases">
        <title>OgluRS3 (Oryza glumaepatula Reference Sequence Version 3).</title>
        <authorList>
            <person name="Zhang J."/>
            <person name="Kudrna D."/>
            <person name="Lee S."/>
            <person name="Talag J."/>
            <person name="Welchert J."/>
            <person name="Wing R.A."/>
        </authorList>
    </citation>
    <scope>NUCLEOTIDE SEQUENCE [LARGE SCALE GENOMIC DNA]</scope>
</reference>
<keyword evidence="2" id="KW-1185">Reference proteome</keyword>
<dbReference type="HOGENOM" id="CLU_2675071_0_0_1"/>
<organism evidence="1">
    <name type="scientific">Oryza glumipatula</name>
    <dbReference type="NCBI Taxonomy" id="40148"/>
    <lineage>
        <taxon>Eukaryota</taxon>
        <taxon>Viridiplantae</taxon>
        <taxon>Streptophyta</taxon>
        <taxon>Embryophyta</taxon>
        <taxon>Tracheophyta</taxon>
        <taxon>Spermatophyta</taxon>
        <taxon>Magnoliopsida</taxon>
        <taxon>Liliopsida</taxon>
        <taxon>Poales</taxon>
        <taxon>Poaceae</taxon>
        <taxon>BOP clade</taxon>
        <taxon>Oryzoideae</taxon>
        <taxon>Oryzeae</taxon>
        <taxon>Oryzinae</taxon>
        <taxon>Oryza</taxon>
    </lineage>
</organism>
<reference evidence="1" key="2">
    <citation type="submission" date="2015-04" db="UniProtKB">
        <authorList>
            <consortium name="EnsemblPlants"/>
        </authorList>
    </citation>
    <scope>IDENTIFICATION</scope>
</reference>
<dbReference type="Gramene" id="OGLUM01G35790.1">
    <property type="protein sequence ID" value="OGLUM01G35790.1"/>
    <property type="gene ID" value="OGLUM01G35790"/>
</dbReference>
<accession>A0A0D9YF85</accession>
<protein>
    <submittedName>
        <fullName evidence="1">Uncharacterized protein</fullName>
    </submittedName>
</protein>
<dbReference type="EnsemblPlants" id="OGLUM01G35790.1">
    <property type="protein sequence ID" value="OGLUM01G35790.1"/>
    <property type="gene ID" value="OGLUM01G35790"/>
</dbReference>
<dbReference type="Proteomes" id="UP000026961">
    <property type="component" value="Chromosome 1"/>
</dbReference>
<proteinExistence type="predicted"/>
<reference evidence="1" key="1">
    <citation type="submission" date="2013-08" db="EMBL/GenBank/DDBJ databases">
        <title>Oryza genome evolution.</title>
        <authorList>
            <person name="Wing R.A."/>
            <person name="Panaud O."/>
            <person name="Oliveira A.C."/>
        </authorList>
    </citation>
    <scope>NUCLEOTIDE SEQUENCE</scope>
</reference>